<evidence type="ECO:0000256" key="1">
    <source>
        <dbReference type="SAM" id="MobiDB-lite"/>
    </source>
</evidence>
<comment type="caution">
    <text evidence="2">The sequence shown here is derived from an EMBL/GenBank/DDBJ whole genome shotgun (WGS) entry which is preliminary data.</text>
</comment>
<protein>
    <submittedName>
        <fullName evidence="2">Uncharacterized protein</fullName>
    </submittedName>
</protein>
<organism evidence="2 3">
    <name type="scientific">Aspergillus pseudoviridinutans</name>
    <dbReference type="NCBI Taxonomy" id="1517512"/>
    <lineage>
        <taxon>Eukaryota</taxon>
        <taxon>Fungi</taxon>
        <taxon>Dikarya</taxon>
        <taxon>Ascomycota</taxon>
        <taxon>Pezizomycotina</taxon>
        <taxon>Eurotiomycetes</taxon>
        <taxon>Eurotiomycetidae</taxon>
        <taxon>Eurotiales</taxon>
        <taxon>Aspergillaceae</taxon>
        <taxon>Aspergillus</taxon>
        <taxon>Aspergillus subgen. Fumigati</taxon>
    </lineage>
</organism>
<proteinExistence type="predicted"/>
<dbReference type="AlphaFoldDB" id="A0A9P3B7X7"/>
<dbReference type="GeneID" id="67002536"/>
<dbReference type="Proteomes" id="UP001043456">
    <property type="component" value="Unassembled WGS sequence"/>
</dbReference>
<name>A0A9P3B7X7_9EURO</name>
<dbReference type="OrthoDB" id="5271370at2759"/>
<evidence type="ECO:0000313" key="2">
    <source>
        <dbReference type="EMBL" id="GIJ85069.1"/>
    </source>
</evidence>
<feature type="region of interest" description="Disordered" evidence="1">
    <location>
        <begin position="1"/>
        <end position="22"/>
    </location>
</feature>
<keyword evidence="3" id="KW-1185">Reference proteome</keyword>
<dbReference type="RefSeq" id="XP_043155816.1">
    <property type="nucleotide sequence ID" value="XM_043299881.1"/>
</dbReference>
<sequence length="63" mass="7241">MQAITQLPTHPLPLEKPSPSKIITDNAGKDSYTWKLTESERSHIADMLNIKYRKPQFPCMVML</sequence>
<dbReference type="EMBL" id="BHVY01000003">
    <property type="protein sequence ID" value="GIJ85069.1"/>
    <property type="molecule type" value="Genomic_DNA"/>
</dbReference>
<reference evidence="2 3" key="1">
    <citation type="submission" date="2018-10" db="EMBL/GenBank/DDBJ databases">
        <title>Pan-genome distribution and transcriptional activeness of fungal secondary metabolism genes in Aspergillus section Fumigati.</title>
        <authorList>
            <person name="Takahashi H."/>
            <person name="Umemura M."/>
            <person name="Ninomiya A."/>
            <person name="Kusuya Y."/>
            <person name="Urayama S."/>
            <person name="Shimizu M."/>
            <person name="Watanabe A."/>
            <person name="Kamei K."/>
            <person name="Yaguchi T."/>
            <person name="Hagiwara D."/>
        </authorList>
    </citation>
    <scope>NUCLEOTIDE SEQUENCE [LARGE SCALE GENOMIC DNA]</scope>
    <source>
        <strain evidence="2 3">IFM 55266</strain>
    </source>
</reference>
<evidence type="ECO:0000313" key="3">
    <source>
        <dbReference type="Proteomes" id="UP001043456"/>
    </source>
</evidence>
<accession>A0A9P3B7X7</accession>
<gene>
    <name evidence="2" type="ORF">Asppvi_003924</name>
</gene>